<dbReference type="OrthoDB" id="10062838at2759"/>
<evidence type="ECO:0000313" key="3">
    <source>
        <dbReference type="EMBL" id="GAV03651.1"/>
    </source>
</evidence>
<sequence length="426" mass="46614">MEGKSRDIAVGRSSAKAGSGSGGSLILAQPATKWMTAFLLLMMYVALLVVASQLSSIAFLTSHFKAPFLFVMFKMITRASTFPIYLLINALIQRIKGCPVNLPATISRCKMACPDWSVLGIFRQFWAPISTVVVIQITYTMASASIPTAVATALYSMGVEWSYLLGWLVLGHRPLVLKSLFVVISFCGVSLISYGAVLSSKNNDMSREQVYVGVGCGLVSAIALSLHQIAFKRAFPRADFGQTAFAITMMYIIQCLTFWPVPLILKLTGVEIYDIEELPYQYAVPSWIAFGSAAIIYGYGLVVSTPFFMSIGELLVLALNTVLDTARGFTLANAQIVGTVLVAISFMVMVLPQDYVSVNLWPSTLSLSSMAGRAYVLPLSEMDSWHSAGSLPDLKRKRHLQYPQPTDIFQDTTKTSFSEKAHLPLQ</sequence>
<evidence type="ECO:0000256" key="2">
    <source>
        <dbReference type="SAM" id="Phobius"/>
    </source>
</evidence>
<dbReference type="PANTHER" id="PTHR19346">
    <property type="entry name" value="SUGAR PHOSPHATE TRANSPORTER DOMAIN-CONTAINING PROTEIN"/>
    <property type="match status" value="1"/>
</dbReference>
<feature type="transmembrane region" description="Helical" evidence="2">
    <location>
        <begin position="210"/>
        <end position="231"/>
    </location>
</feature>
<feature type="transmembrane region" description="Helical" evidence="2">
    <location>
        <begin position="37"/>
        <end position="60"/>
    </location>
</feature>
<evidence type="ECO:0000256" key="1">
    <source>
        <dbReference type="SAM" id="MobiDB-lite"/>
    </source>
</evidence>
<dbReference type="PANTHER" id="PTHR19346:SF4">
    <property type="entry name" value="SUGAR PHOSPHATE TRANSPORTER DOMAIN-CONTAINING PROTEIN"/>
    <property type="match status" value="1"/>
</dbReference>
<keyword evidence="2" id="KW-0812">Transmembrane</keyword>
<feature type="transmembrane region" description="Helical" evidence="2">
    <location>
        <begin position="286"/>
        <end position="309"/>
    </location>
</feature>
<evidence type="ECO:0000313" key="4">
    <source>
        <dbReference type="Proteomes" id="UP000186922"/>
    </source>
</evidence>
<feature type="region of interest" description="Disordered" evidence="1">
    <location>
        <begin position="1"/>
        <end position="22"/>
    </location>
</feature>
<comment type="caution">
    <text evidence="3">The sequence shown here is derived from an EMBL/GenBank/DDBJ whole genome shotgun (WGS) entry which is preliminary data.</text>
</comment>
<protein>
    <recommendedName>
        <fullName evidence="5">EamA domain-containing protein</fullName>
    </recommendedName>
</protein>
<keyword evidence="2" id="KW-0472">Membrane</keyword>
<keyword evidence="2" id="KW-1133">Transmembrane helix</keyword>
<keyword evidence="4" id="KW-1185">Reference proteome</keyword>
<dbReference type="Proteomes" id="UP000186922">
    <property type="component" value="Unassembled WGS sequence"/>
</dbReference>
<feature type="transmembrane region" description="Helical" evidence="2">
    <location>
        <begin position="329"/>
        <end position="351"/>
    </location>
</feature>
<accession>A0A1D1VRP5</accession>
<dbReference type="InterPro" id="IPR026505">
    <property type="entry name" value="Solute_c_fam_35_mem_F3/F4"/>
</dbReference>
<evidence type="ECO:0008006" key="5">
    <source>
        <dbReference type="Google" id="ProtNLM"/>
    </source>
</evidence>
<reference evidence="3 4" key="1">
    <citation type="journal article" date="2016" name="Nat. Commun.">
        <title>Extremotolerant tardigrade genome and improved radiotolerance of human cultured cells by tardigrade-unique protein.</title>
        <authorList>
            <person name="Hashimoto T."/>
            <person name="Horikawa D.D."/>
            <person name="Saito Y."/>
            <person name="Kuwahara H."/>
            <person name="Kozuka-Hata H."/>
            <person name="Shin-I T."/>
            <person name="Minakuchi Y."/>
            <person name="Ohishi K."/>
            <person name="Motoyama A."/>
            <person name="Aizu T."/>
            <person name="Enomoto A."/>
            <person name="Kondo K."/>
            <person name="Tanaka S."/>
            <person name="Hara Y."/>
            <person name="Koshikawa S."/>
            <person name="Sagara H."/>
            <person name="Miura T."/>
            <person name="Yokobori S."/>
            <person name="Miyagawa K."/>
            <person name="Suzuki Y."/>
            <person name="Kubo T."/>
            <person name="Oyama M."/>
            <person name="Kohara Y."/>
            <person name="Fujiyama A."/>
            <person name="Arakawa K."/>
            <person name="Katayama T."/>
            <person name="Toyoda A."/>
            <person name="Kunieda T."/>
        </authorList>
    </citation>
    <scope>NUCLEOTIDE SEQUENCE [LARGE SCALE GENOMIC DNA]</scope>
    <source>
        <strain evidence="3 4">YOKOZUNA-1</strain>
    </source>
</reference>
<gene>
    <name evidence="3" type="primary">RvY_14045-1</name>
    <name evidence="3" type="synonym">RvY_14045.1</name>
    <name evidence="3" type="ORF">RvY_14045</name>
</gene>
<dbReference type="AlphaFoldDB" id="A0A1D1VRP5"/>
<feature type="transmembrane region" description="Helical" evidence="2">
    <location>
        <begin position="243"/>
        <end position="265"/>
    </location>
</feature>
<name>A0A1D1VRP5_RAMVA</name>
<feature type="transmembrane region" description="Helical" evidence="2">
    <location>
        <begin position="175"/>
        <end position="198"/>
    </location>
</feature>
<organism evidence="3 4">
    <name type="scientific">Ramazzottius varieornatus</name>
    <name type="common">Water bear</name>
    <name type="synonym">Tardigrade</name>
    <dbReference type="NCBI Taxonomy" id="947166"/>
    <lineage>
        <taxon>Eukaryota</taxon>
        <taxon>Metazoa</taxon>
        <taxon>Ecdysozoa</taxon>
        <taxon>Tardigrada</taxon>
        <taxon>Eutardigrada</taxon>
        <taxon>Parachela</taxon>
        <taxon>Hypsibioidea</taxon>
        <taxon>Ramazzottiidae</taxon>
        <taxon>Ramazzottius</taxon>
    </lineage>
</organism>
<dbReference type="EMBL" id="BDGG01000009">
    <property type="protein sequence ID" value="GAV03651.1"/>
    <property type="molecule type" value="Genomic_DNA"/>
</dbReference>
<feature type="transmembrane region" description="Helical" evidence="2">
    <location>
        <begin position="66"/>
        <end position="88"/>
    </location>
</feature>
<proteinExistence type="predicted"/>